<organism evidence="2 3">
    <name type="scientific">Fistulifera solaris</name>
    <name type="common">Oleaginous diatom</name>
    <dbReference type="NCBI Taxonomy" id="1519565"/>
    <lineage>
        <taxon>Eukaryota</taxon>
        <taxon>Sar</taxon>
        <taxon>Stramenopiles</taxon>
        <taxon>Ochrophyta</taxon>
        <taxon>Bacillariophyta</taxon>
        <taxon>Bacillariophyceae</taxon>
        <taxon>Bacillariophycidae</taxon>
        <taxon>Naviculales</taxon>
        <taxon>Naviculaceae</taxon>
        <taxon>Fistulifera</taxon>
    </lineage>
</organism>
<protein>
    <recommendedName>
        <fullName evidence="4">Glycerophosphoryl diester phosphodiesterase membrane domain-containing protein</fullName>
    </recommendedName>
</protein>
<feature type="transmembrane region" description="Helical" evidence="1">
    <location>
        <begin position="12"/>
        <end position="33"/>
    </location>
</feature>
<comment type="caution">
    <text evidence="2">The sequence shown here is derived from an EMBL/GenBank/DDBJ whole genome shotgun (WGS) entry which is preliminary data.</text>
</comment>
<dbReference type="EMBL" id="BDSP01000144">
    <property type="protein sequence ID" value="GAX20217.1"/>
    <property type="molecule type" value="Genomic_DNA"/>
</dbReference>
<dbReference type="Proteomes" id="UP000198406">
    <property type="component" value="Unassembled WGS sequence"/>
</dbReference>
<dbReference type="OrthoDB" id="56862at2759"/>
<evidence type="ECO:0000313" key="3">
    <source>
        <dbReference type="Proteomes" id="UP000198406"/>
    </source>
</evidence>
<keyword evidence="3" id="KW-1185">Reference proteome</keyword>
<feature type="transmembrane region" description="Helical" evidence="1">
    <location>
        <begin position="224"/>
        <end position="244"/>
    </location>
</feature>
<accession>A0A1Z5K1T3</accession>
<keyword evidence="1" id="KW-0472">Membrane</keyword>
<sequence length="279" mass="31613">MDRAFIIYLSHLLLFTQLAIIVIIPQVVIAVALNKTISDPLSESIGIAFNYMVERVLCYPIAIFVQAGIIHVVANFYTQKIATLKRCMMFALSRFRAVFCFALLYSVLFYIFFIGIVGLAIFLYGLFEDIPHLSYIRVLPLITASALIIYAMTSLTITLPIFVIEKRSPCDAIKRSFELFSGYRRYIFWIFLLFFTSYFVSLMYQRLIGAIFGFSTLAVVLSRLPGIVTLPLQTIIITVLYISLRVQTEGLDMEILINDVQMPINGCSSQENAVLAEVV</sequence>
<feature type="transmembrane region" description="Helical" evidence="1">
    <location>
        <begin position="98"/>
        <end position="127"/>
    </location>
</feature>
<evidence type="ECO:0000313" key="2">
    <source>
        <dbReference type="EMBL" id="GAX20217.1"/>
    </source>
</evidence>
<feature type="transmembrane region" description="Helical" evidence="1">
    <location>
        <begin position="186"/>
        <end position="204"/>
    </location>
</feature>
<keyword evidence="1" id="KW-1133">Transmembrane helix</keyword>
<dbReference type="AlphaFoldDB" id="A0A1Z5K1T3"/>
<name>A0A1Z5K1T3_FISSO</name>
<keyword evidence="1" id="KW-0812">Transmembrane</keyword>
<reference evidence="2 3" key="1">
    <citation type="journal article" date="2015" name="Plant Cell">
        <title>Oil accumulation by the oleaginous diatom Fistulifera solaris as revealed by the genome and transcriptome.</title>
        <authorList>
            <person name="Tanaka T."/>
            <person name="Maeda Y."/>
            <person name="Veluchamy A."/>
            <person name="Tanaka M."/>
            <person name="Abida H."/>
            <person name="Marechal E."/>
            <person name="Bowler C."/>
            <person name="Muto M."/>
            <person name="Sunaga Y."/>
            <person name="Tanaka M."/>
            <person name="Yoshino T."/>
            <person name="Taniguchi T."/>
            <person name="Fukuda Y."/>
            <person name="Nemoto M."/>
            <person name="Matsumoto M."/>
            <person name="Wong P.S."/>
            <person name="Aburatani S."/>
            <person name="Fujibuchi W."/>
        </authorList>
    </citation>
    <scope>NUCLEOTIDE SEQUENCE [LARGE SCALE GENOMIC DNA]</scope>
    <source>
        <strain evidence="2 3">JPCC DA0580</strain>
    </source>
</reference>
<proteinExistence type="predicted"/>
<evidence type="ECO:0008006" key="4">
    <source>
        <dbReference type="Google" id="ProtNLM"/>
    </source>
</evidence>
<feature type="transmembrane region" description="Helical" evidence="1">
    <location>
        <begin position="139"/>
        <end position="165"/>
    </location>
</feature>
<feature type="transmembrane region" description="Helical" evidence="1">
    <location>
        <begin position="59"/>
        <end position="77"/>
    </location>
</feature>
<evidence type="ECO:0000256" key="1">
    <source>
        <dbReference type="SAM" id="Phobius"/>
    </source>
</evidence>
<dbReference type="InParanoid" id="A0A1Z5K1T3"/>
<gene>
    <name evidence="2" type="ORF">FisN_12Hu062</name>
</gene>